<dbReference type="Proteomes" id="UP000017243">
    <property type="component" value="Unassembled WGS sequence"/>
</dbReference>
<evidence type="ECO:0000313" key="1">
    <source>
        <dbReference type="EMBL" id="CDI42168.1"/>
    </source>
</evidence>
<proteinExistence type="predicted"/>
<name>U4QCC6_LACHE</name>
<protein>
    <submittedName>
        <fullName evidence="1">Uncharacterized protein</fullName>
    </submittedName>
</protein>
<organism evidence="1 2">
    <name type="scientific">Lactobacillus helveticus CIRM-BIA 953</name>
    <dbReference type="NCBI Taxonomy" id="1226335"/>
    <lineage>
        <taxon>Bacteria</taxon>
        <taxon>Bacillati</taxon>
        <taxon>Bacillota</taxon>
        <taxon>Bacilli</taxon>
        <taxon>Lactobacillales</taxon>
        <taxon>Lactobacillaceae</taxon>
        <taxon>Lactobacillus</taxon>
    </lineage>
</organism>
<comment type="caution">
    <text evidence="1">The sequence shown here is derived from an EMBL/GenBank/DDBJ whole genome shotgun (WGS) entry which is preliminary data.</text>
</comment>
<gene>
    <name evidence="1" type="ORF">LHCIRMBIA953_00404</name>
</gene>
<evidence type="ECO:0000313" key="2">
    <source>
        <dbReference type="Proteomes" id="UP000017243"/>
    </source>
</evidence>
<reference evidence="1 2" key="1">
    <citation type="submission" date="2013-09" db="EMBL/GenBank/DDBJ databases">
        <title>Draft Genome Sequence of five Lactobacillus helveticus strains CIRM-BIA 101T, 103, 104, 951 and 953 isolated from milk product.</title>
        <authorList>
            <person name="Valence F."/>
            <person name="Chuat V."/>
            <person name="Ma L."/>
            <person name="Creno S."/>
            <person name="Falentin H."/>
            <person name="Lortal S."/>
            <person name="Bizet C."/>
            <person name="Clermont D."/>
            <person name="Loux V."/>
            <person name="Bouchier C."/>
            <person name="Cousin S."/>
        </authorList>
    </citation>
    <scope>NUCLEOTIDE SEQUENCE [LARGE SCALE GENOMIC DNA]</scope>
    <source>
        <strain evidence="1 2">CIRM-BIA 953</strain>
    </source>
</reference>
<accession>U4QCC6</accession>
<dbReference type="EMBL" id="CBUH010000083">
    <property type="protein sequence ID" value="CDI42168.1"/>
    <property type="molecule type" value="Genomic_DNA"/>
</dbReference>
<dbReference type="AlphaFoldDB" id="U4QCC6"/>
<sequence>MRAKLDLIRPINLPIIGIM</sequence>